<dbReference type="GO" id="GO:0005886">
    <property type="term" value="C:plasma membrane"/>
    <property type="evidence" value="ECO:0007669"/>
    <property type="project" value="UniProtKB-SubCell"/>
</dbReference>
<sequence>MDAITLEHVSKTYGRGRSTVKALTDVNFSAEYGQLVGVIGPSGSGKSTFLSIVGGLLPPTEGDISVADSPYHDLSARGRERLRLTTIGFVLQSYNLVPFLTVRNQFALVDKVKGTHHMDPDRFHGVLKTLGIEQLLDSYPATLSGGQRQRVAIARALYADPTIILADEPTASLDTDHAFQVMGIFRDLAHETDKAIIVVTHDTRLERYADALYEIVDGALSPTESAGSHDAHDESR</sequence>
<dbReference type="Proteomes" id="UP000029082">
    <property type="component" value="Unassembled WGS sequence"/>
</dbReference>
<evidence type="ECO:0000256" key="2">
    <source>
        <dbReference type="ARBA" id="ARBA00011131"/>
    </source>
</evidence>
<dbReference type="InterPro" id="IPR003439">
    <property type="entry name" value="ABC_transporter-like_ATP-bd"/>
</dbReference>
<comment type="function">
    <text evidence="10">Part of the ABC transporter complex hrt involved in hemin import. Responsible for energy coupling to the transport system.</text>
</comment>
<organism evidence="12 13">
    <name type="scientific">Bifidobacterium mongoliense DSM 21395</name>
    <dbReference type="NCBI Taxonomy" id="1437603"/>
    <lineage>
        <taxon>Bacteria</taxon>
        <taxon>Bacillati</taxon>
        <taxon>Actinomycetota</taxon>
        <taxon>Actinomycetes</taxon>
        <taxon>Bifidobacteriales</taxon>
        <taxon>Bifidobacteriaceae</taxon>
        <taxon>Bifidobacterium</taxon>
    </lineage>
</organism>
<comment type="similarity">
    <text evidence="8">Belongs to the ABC transporter superfamily. HrtA family.</text>
</comment>
<comment type="subunit">
    <text evidence="2">The complex is composed of two ATP-binding proteins (HrtA), two transmembrane proteins (HrtB) and a solute-binding protein.</text>
</comment>
<feature type="domain" description="ABC transporter" evidence="11">
    <location>
        <begin position="4"/>
        <end position="235"/>
    </location>
</feature>
<keyword evidence="13" id="KW-1185">Reference proteome</keyword>
<dbReference type="InterPro" id="IPR017911">
    <property type="entry name" value="MacB-like_ATP-bd"/>
</dbReference>
<dbReference type="Gene3D" id="3.40.50.300">
    <property type="entry name" value="P-loop containing nucleotide triphosphate hydrolases"/>
    <property type="match status" value="1"/>
</dbReference>
<dbReference type="CDD" id="cd03255">
    <property type="entry name" value="ABC_MJ0796_LolCDE_FtsE"/>
    <property type="match status" value="1"/>
</dbReference>
<protein>
    <recommendedName>
        <fullName evidence="9">Putative hemin import ATP-binding protein HrtA</fullName>
    </recommendedName>
</protein>
<dbReference type="InterPro" id="IPR015854">
    <property type="entry name" value="ABC_transpr_LolD-like"/>
</dbReference>
<dbReference type="GO" id="GO:0005524">
    <property type="term" value="F:ATP binding"/>
    <property type="evidence" value="ECO:0007669"/>
    <property type="project" value="UniProtKB-KW"/>
</dbReference>
<evidence type="ECO:0000313" key="12">
    <source>
        <dbReference type="EMBL" id="KFI74532.1"/>
    </source>
</evidence>
<dbReference type="PANTHER" id="PTHR24220:SF666">
    <property type="entry name" value="HEMIN IMPORT ATP-BINDING PROTEIN HRTA-RELATED"/>
    <property type="match status" value="1"/>
</dbReference>
<dbReference type="EMBL" id="JGZE01000023">
    <property type="protein sequence ID" value="KFI74532.1"/>
    <property type="molecule type" value="Genomic_DNA"/>
</dbReference>
<comment type="caution">
    <text evidence="12">The sequence shown here is derived from an EMBL/GenBank/DDBJ whole genome shotgun (WGS) entry which is preliminary data.</text>
</comment>
<dbReference type="RefSeq" id="WP_033512889.1">
    <property type="nucleotide sequence ID" value="NZ_JDUO01000008.1"/>
</dbReference>
<dbReference type="SUPFAM" id="SSF52540">
    <property type="entry name" value="P-loop containing nucleoside triphosphate hydrolases"/>
    <property type="match status" value="1"/>
</dbReference>
<dbReference type="OrthoDB" id="3176024at2"/>
<dbReference type="GO" id="GO:0016887">
    <property type="term" value="F:ATP hydrolysis activity"/>
    <property type="evidence" value="ECO:0007669"/>
    <property type="project" value="InterPro"/>
</dbReference>
<evidence type="ECO:0000256" key="6">
    <source>
        <dbReference type="ARBA" id="ARBA00022840"/>
    </source>
</evidence>
<evidence type="ECO:0000256" key="5">
    <source>
        <dbReference type="ARBA" id="ARBA00022741"/>
    </source>
</evidence>
<keyword evidence="4" id="KW-1003">Cell membrane</keyword>
<accession>A0A087BU32</accession>
<dbReference type="InterPro" id="IPR003593">
    <property type="entry name" value="AAA+_ATPase"/>
</dbReference>
<keyword evidence="5" id="KW-0547">Nucleotide-binding</keyword>
<dbReference type="InterPro" id="IPR017871">
    <property type="entry name" value="ABC_transporter-like_CS"/>
</dbReference>
<dbReference type="Pfam" id="PF00005">
    <property type="entry name" value="ABC_tran"/>
    <property type="match status" value="1"/>
</dbReference>
<proteinExistence type="inferred from homology"/>
<reference evidence="12 13" key="1">
    <citation type="submission" date="2014-03" db="EMBL/GenBank/DDBJ databases">
        <title>Genomics of Bifidobacteria.</title>
        <authorList>
            <person name="Ventura M."/>
            <person name="Milani C."/>
            <person name="Lugli G.A."/>
        </authorList>
    </citation>
    <scope>NUCLEOTIDE SEQUENCE [LARGE SCALE GENOMIC DNA]</scope>
    <source>
        <strain evidence="12 13">DSM 21395</strain>
    </source>
</reference>
<dbReference type="PROSITE" id="PS00211">
    <property type="entry name" value="ABC_TRANSPORTER_1"/>
    <property type="match status" value="1"/>
</dbReference>
<dbReference type="InterPro" id="IPR027417">
    <property type="entry name" value="P-loop_NTPase"/>
</dbReference>
<gene>
    <name evidence="12" type="ORF">BMON_1790</name>
</gene>
<dbReference type="GO" id="GO:0022857">
    <property type="term" value="F:transmembrane transporter activity"/>
    <property type="evidence" value="ECO:0007669"/>
    <property type="project" value="TreeGrafter"/>
</dbReference>
<evidence type="ECO:0000259" key="11">
    <source>
        <dbReference type="PROSITE" id="PS50893"/>
    </source>
</evidence>
<evidence type="ECO:0000256" key="10">
    <source>
        <dbReference type="ARBA" id="ARBA00024721"/>
    </source>
</evidence>
<evidence type="ECO:0000256" key="8">
    <source>
        <dbReference type="ARBA" id="ARBA00024359"/>
    </source>
</evidence>
<dbReference type="STRING" id="1437603.GCA_000771525_01675"/>
<evidence type="ECO:0000256" key="4">
    <source>
        <dbReference type="ARBA" id="ARBA00022475"/>
    </source>
</evidence>
<keyword evidence="7" id="KW-0472">Membrane</keyword>
<dbReference type="SMART" id="SM00382">
    <property type="entry name" value="AAA"/>
    <property type="match status" value="1"/>
</dbReference>
<evidence type="ECO:0000256" key="1">
    <source>
        <dbReference type="ARBA" id="ARBA00004202"/>
    </source>
</evidence>
<keyword evidence="12" id="KW-0378">Hydrolase</keyword>
<comment type="subcellular location">
    <subcellularLocation>
        <location evidence="1">Cell membrane</location>
        <topology evidence="1">Peripheral membrane protein</topology>
    </subcellularLocation>
</comment>
<keyword evidence="6 12" id="KW-0067">ATP-binding</keyword>
<name>A0A087BU32_9BIFI</name>
<evidence type="ECO:0000256" key="7">
    <source>
        <dbReference type="ARBA" id="ARBA00023136"/>
    </source>
</evidence>
<evidence type="ECO:0000256" key="9">
    <source>
        <dbReference type="ARBA" id="ARBA00024432"/>
    </source>
</evidence>
<dbReference type="PROSITE" id="PS50893">
    <property type="entry name" value="ABC_TRANSPORTER_2"/>
    <property type="match status" value="1"/>
</dbReference>
<dbReference type="GeneID" id="93094686"/>
<evidence type="ECO:0000313" key="13">
    <source>
        <dbReference type="Proteomes" id="UP000029082"/>
    </source>
</evidence>
<dbReference type="PANTHER" id="PTHR24220">
    <property type="entry name" value="IMPORT ATP-BINDING PROTEIN"/>
    <property type="match status" value="1"/>
</dbReference>
<keyword evidence="3" id="KW-0813">Transport</keyword>
<evidence type="ECO:0000256" key="3">
    <source>
        <dbReference type="ARBA" id="ARBA00022448"/>
    </source>
</evidence>
<dbReference type="eggNOG" id="COG1136">
    <property type="taxonomic scope" value="Bacteria"/>
</dbReference>
<dbReference type="AlphaFoldDB" id="A0A087BU32"/>